<keyword evidence="1" id="KW-1133">Transmembrane helix</keyword>
<dbReference type="RefSeq" id="WP_053225054.1">
    <property type="nucleotide sequence ID" value="NZ_JSVA01000026.1"/>
</dbReference>
<accession>A0A0L8AGQ4</accession>
<dbReference type="OrthoDB" id="1188278at2"/>
<feature type="transmembrane region" description="Helical" evidence="1">
    <location>
        <begin position="155"/>
        <end position="177"/>
    </location>
</feature>
<dbReference type="Proteomes" id="UP000036908">
    <property type="component" value="Unassembled WGS sequence"/>
</dbReference>
<feature type="transmembrane region" description="Helical" evidence="1">
    <location>
        <begin position="93"/>
        <end position="110"/>
    </location>
</feature>
<sequence>MKLAHYQIEHIREYIDGQNIWYDDIKSELLDHIICNVEHRMATSDIKFVEAAALAIEEINPSAIQKERLKVEHIATFKEVYQEIIGLFSGSKIYLAVVAILAGVLLTTVSNDLEETLRLFSTMALTALFLNFFARTYFNRKFKPLYNSFFMSRLNTVYTSALLSTSLVGLLLTDWLVQNPVALIIYISTFNLYLIASFRVLNRTFNKLRNHVAYR</sequence>
<keyword evidence="1" id="KW-0812">Transmembrane</keyword>
<evidence type="ECO:0000256" key="1">
    <source>
        <dbReference type="SAM" id="Phobius"/>
    </source>
</evidence>
<feature type="transmembrane region" description="Helical" evidence="1">
    <location>
        <begin position="116"/>
        <end position="134"/>
    </location>
</feature>
<organism evidence="2 3">
    <name type="scientific">Roseivirga seohaensis subsp. aquiponti</name>
    <dbReference type="NCBI Taxonomy" id="1566026"/>
    <lineage>
        <taxon>Bacteria</taxon>
        <taxon>Pseudomonadati</taxon>
        <taxon>Bacteroidota</taxon>
        <taxon>Cytophagia</taxon>
        <taxon>Cytophagales</taxon>
        <taxon>Roseivirgaceae</taxon>
        <taxon>Roseivirga</taxon>
    </lineage>
</organism>
<proteinExistence type="predicted"/>
<name>A0A0L8AGQ4_9BACT</name>
<keyword evidence="3" id="KW-1185">Reference proteome</keyword>
<dbReference type="EMBL" id="JSVA01000026">
    <property type="protein sequence ID" value="KOF01437.1"/>
    <property type="molecule type" value="Genomic_DNA"/>
</dbReference>
<reference evidence="3" key="1">
    <citation type="submission" date="2014-11" db="EMBL/GenBank/DDBJ databases">
        <title>Genome sequencing of Roseivirga sp. D-25.</title>
        <authorList>
            <person name="Selvaratnam C."/>
            <person name="Thevarajoo S."/>
            <person name="Goh K.M."/>
            <person name="Eee R."/>
            <person name="Chan K.-G."/>
            <person name="Chong C.S."/>
        </authorList>
    </citation>
    <scope>NUCLEOTIDE SEQUENCE [LARGE SCALE GENOMIC DNA]</scope>
    <source>
        <strain evidence="3">D-25</strain>
    </source>
</reference>
<dbReference type="AlphaFoldDB" id="A0A0L8AGQ4"/>
<keyword evidence="1" id="KW-0472">Membrane</keyword>
<dbReference type="PATRIC" id="fig|1566026.4.peg.1943"/>
<protein>
    <submittedName>
        <fullName evidence="2">Uncharacterized protein</fullName>
    </submittedName>
</protein>
<evidence type="ECO:0000313" key="2">
    <source>
        <dbReference type="EMBL" id="KOF01437.1"/>
    </source>
</evidence>
<evidence type="ECO:0000313" key="3">
    <source>
        <dbReference type="Proteomes" id="UP000036908"/>
    </source>
</evidence>
<gene>
    <name evidence="2" type="ORF">OB69_17495</name>
</gene>
<comment type="caution">
    <text evidence="2">The sequence shown here is derived from an EMBL/GenBank/DDBJ whole genome shotgun (WGS) entry which is preliminary data.</text>
</comment>
<feature type="transmembrane region" description="Helical" evidence="1">
    <location>
        <begin position="183"/>
        <end position="201"/>
    </location>
</feature>